<dbReference type="SMART" id="SM00178">
    <property type="entry name" value="SAR"/>
    <property type="match status" value="1"/>
</dbReference>
<protein>
    <recommendedName>
        <fullName evidence="12">ADP-ribosylation factor</fullName>
    </recommendedName>
</protein>
<evidence type="ECO:0000256" key="14">
    <source>
        <dbReference type="PIRSR" id="PIRSR606689-2"/>
    </source>
</evidence>
<evidence type="ECO:0000256" key="2">
    <source>
        <dbReference type="ARBA" id="ARBA00010290"/>
    </source>
</evidence>
<evidence type="ECO:0000256" key="5">
    <source>
        <dbReference type="ARBA" id="ARBA00022741"/>
    </source>
</evidence>
<keyword evidence="7" id="KW-0653">Protein transport</keyword>
<dbReference type="PROSITE" id="PS51417">
    <property type="entry name" value="ARF"/>
    <property type="match status" value="1"/>
</dbReference>
<evidence type="ECO:0000313" key="16">
    <source>
        <dbReference type="EMBL" id="KAG0325759.1"/>
    </source>
</evidence>
<dbReference type="PANTHER" id="PTHR11711">
    <property type="entry name" value="ADP RIBOSYLATION FACTOR-RELATED"/>
    <property type="match status" value="1"/>
</dbReference>
<comment type="similarity">
    <text evidence="2 15">Belongs to the small GTPase superfamily. Arf family.</text>
</comment>
<evidence type="ECO:0000256" key="15">
    <source>
        <dbReference type="RuleBase" id="RU003925"/>
    </source>
</evidence>
<accession>A0A9P6RSJ3</accession>
<evidence type="ECO:0000256" key="10">
    <source>
        <dbReference type="ARBA" id="ARBA00023288"/>
    </source>
</evidence>
<dbReference type="GO" id="GO:0015031">
    <property type="term" value="P:protein transport"/>
    <property type="evidence" value="ECO:0007669"/>
    <property type="project" value="UniProtKB-KW"/>
</dbReference>
<evidence type="ECO:0000256" key="12">
    <source>
        <dbReference type="ARBA" id="ARBA00070396"/>
    </source>
</evidence>
<dbReference type="GO" id="GO:0016192">
    <property type="term" value="P:vesicle-mediated transport"/>
    <property type="evidence" value="ECO:0007669"/>
    <property type="project" value="UniProtKB-KW"/>
</dbReference>
<evidence type="ECO:0000256" key="11">
    <source>
        <dbReference type="ARBA" id="ARBA00053326"/>
    </source>
</evidence>
<evidence type="ECO:0000313" key="17">
    <source>
        <dbReference type="Proteomes" id="UP000738325"/>
    </source>
</evidence>
<evidence type="ECO:0000256" key="7">
    <source>
        <dbReference type="ARBA" id="ARBA00022927"/>
    </source>
</evidence>
<comment type="subcellular location">
    <subcellularLocation>
        <location evidence="1">Golgi apparatus</location>
    </subcellularLocation>
</comment>
<comment type="caution">
    <text evidence="16">The sequence shown here is derived from an EMBL/GenBank/DDBJ whole genome shotgun (WGS) entry which is preliminary data.</text>
</comment>
<gene>
    <name evidence="16" type="ORF">BGZ99_000204</name>
</gene>
<dbReference type="InterPro" id="IPR006689">
    <property type="entry name" value="Small_GTPase_ARF/SAR"/>
</dbReference>
<evidence type="ECO:0000256" key="1">
    <source>
        <dbReference type="ARBA" id="ARBA00004555"/>
    </source>
</evidence>
<keyword evidence="17" id="KW-1185">Reference proteome</keyword>
<reference evidence="16" key="1">
    <citation type="journal article" date="2020" name="Fungal Divers.">
        <title>Resolving the Mortierellaceae phylogeny through synthesis of multi-gene phylogenetics and phylogenomics.</title>
        <authorList>
            <person name="Vandepol N."/>
            <person name="Liber J."/>
            <person name="Desiro A."/>
            <person name="Na H."/>
            <person name="Kennedy M."/>
            <person name="Barry K."/>
            <person name="Grigoriev I.V."/>
            <person name="Miller A.N."/>
            <person name="O'Donnell K."/>
            <person name="Stajich J.E."/>
            <person name="Bonito G."/>
        </authorList>
    </citation>
    <scope>NUCLEOTIDE SEQUENCE</scope>
    <source>
        <strain evidence="16">REB-010B</strain>
    </source>
</reference>
<feature type="binding site" evidence="14">
    <location>
        <position position="45"/>
    </location>
    <ligand>
        <name>Mg(2+)</name>
        <dbReference type="ChEBI" id="CHEBI:18420"/>
    </ligand>
</feature>
<dbReference type="Gene3D" id="3.40.50.300">
    <property type="entry name" value="P-loop containing nucleotide triphosphate hydrolases"/>
    <property type="match status" value="1"/>
</dbReference>
<keyword evidence="6" id="KW-0931">ER-Golgi transport</keyword>
<keyword evidence="8" id="KW-0333">Golgi apparatus</keyword>
<organism evidence="16 17">
    <name type="scientific">Dissophora globulifera</name>
    <dbReference type="NCBI Taxonomy" id="979702"/>
    <lineage>
        <taxon>Eukaryota</taxon>
        <taxon>Fungi</taxon>
        <taxon>Fungi incertae sedis</taxon>
        <taxon>Mucoromycota</taxon>
        <taxon>Mortierellomycotina</taxon>
        <taxon>Mortierellomycetes</taxon>
        <taxon>Mortierellales</taxon>
        <taxon>Mortierellaceae</taxon>
        <taxon>Dissophora</taxon>
    </lineage>
</organism>
<dbReference type="OrthoDB" id="2011769at2759"/>
<dbReference type="SMART" id="SM00177">
    <property type="entry name" value="ARF"/>
    <property type="match status" value="1"/>
</dbReference>
<dbReference type="InterPro" id="IPR027417">
    <property type="entry name" value="P-loop_NTPase"/>
</dbReference>
<dbReference type="GO" id="GO:0005794">
    <property type="term" value="C:Golgi apparatus"/>
    <property type="evidence" value="ECO:0007669"/>
    <property type="project" value="UniProtKB-SubCell"/>
</dbReference>
<keyword evidence="14" id="KW-0479">Metal-binding</keyword>
<feature type="binding site" evidence="13">
    <location>
        <position position="67"/>
    </location>
    <ligand>
        <name>GTP</name>
        <dbReference type="ChEBI" id="CHEBI:37565"/>
    </ligand>
</feature>
<evidence type="ECO:0000256" key="9">
    <source>
        <dbReference type="ARBA" id="ARBA00023134"/>
    </source>
</evidence>
<feature type="binding site" evidence="14">
    <location>
        <position position="28"/>
    </location>
    <ligand>
        <name>Mg(2+)</name>
        <dbReference type="ChEBI" id="CHEBI:18420"/>
    </ligand>
</feature>
<dbReference type="PRINTS" id="PR00328">
    <property type="entry name" value="SAR1GTPBP"/>
</dbReference>
<evidence type="ECO:0000256" key="8">
    <source>
        <dbReference type="ARBA" id="ARBA00023034"/>
    </source>
</evidence>
<dbReference type="GO" id="GO:0046872">
    <property type="term" value="F:metal ion binding"/>
    <property type="evidence" value="ECO:0007669"/>
    <property type="project" value="UniProtKB-KW"/>
</dbReference>
<feature type="binding site" evidence="13">
    <location>
        <begin position="21"/>
        <end position="28"/>
    </location>
    <ligand>
        <name>GTP</name>
        <dbReference type="ChEBI" id="CHEBI:37565"/>
    </ligand>
</feature>
<evidence type="ECO:0000256" key="4">
    <source>
        <dbReference type="ARBA" id="ARBA00022707"/>
    </source>
</evidence>
<dbReference type="FunFam" id="3.40.50.300:FF:003500">
    <property type="entry name" value="ADP-ribosylation factor 1"/>
    <property type="match status" value="1"/>
</dbReference>
<name>A0A9P6RSJ3_9FUNG</name>
<dbReference type="Proteomes" id="UP000738325">
    <property type="component" value="Unassembled WGS sequence"/>
</dbReference>
<dbReference type="Pfam" id="PF00025">
    <property type="entry name" value="Arf"/>
    <property type="match status" value="1"/>
</dbReference>
<dbReference type="NCBIfam" id="TIGR00231">
    <property type="entry name" value="small_GTP"/>
    <property type="match status" value="1"/>
</dbReference>
<evidence type="ECO:0000256" key="13">
    <source>
        <dbReference type="PIRSR" id="PIRSR606689-1"/>
    </source>
</evidence>
<keyword evidence="3" id="KW-0813">Transport</keyword>
<evidence type="ECO:0000256" key="6">
    <source>
        <dbReference type="ARBA" id="ARBA00022892"/>
    </source>
</evidence>
<keyword evidence="9 13" id="KW-0342">GTP-binding</keyword>
<dbReference type="GO" id="GO:0003924">
    <property type="term" value="F:GTPase activity"/>
    <property type="evidence" value="ECO:0007669"/>
    <property type="project" value="InterPro"/>
</dbReference>
<sequence>MGFTISKLFFPEKEIHILVLGLQGAGKTTILQKLKMGDVVTTLPTIGFSIETVQYKNITFTAFDVGGQNQYRHFQNAQGIIFVVDSNDRNRISEAREELSRILNTNELSDSLLLILANKQDLGEAMSAAEITDQLALHSLRGRSWYIQAACAASGDGLYEGLEWLSNSLRKRS</sequence>
<dbReference type="InterPro" id="IPR005225">
    <property type="entry name" value="Small_GTP-bd"/>
</dbReference>
<dbReference type="GO" id="GO:0005525">
    <property type="term" value="F:GTP binding"/>
    <property type="evidence" value="ECO:0007669"/>
    <property type="project" value="UniProtKB-KW"/>
</dbReference>
<feature type="binding site" evidence="13">
    <location>
        <begin position="118"/>
        <end position="121"/>
    </location>
    <ligand>
        <name>GTP</name>
        <dbReference type="ChEBI" id="CHEBI:37565"/>
    </ligand>
</feature>
<keyword evidence="4" id="KW-0519">Myristate</keyword>
<proteinExistence type="inferred from homology"/>
<dbReference type="AlphaFoldDB" id="A0A9P6RSJ3"/>
<dbReference type="InterPro" id="IPR024156">
    <property type="entry name" value="Small_GTPase_ARF"/>
</dbReference>
<dbReference type="SUPFAM" id="SSF52540">
    <property type="entry name" value="P-loop containing nucleoside triphosphate hydrolases"/>
    <property type="match status" value="1"/>
</dbReference>
<evidence type="ECO:0000256" key="3">
    <source>
        <dbReference type="ARBA" id="ARBA00022448"/>
    </source>
</evidence>
<keyword evidence="14" id="KW-0460">Magnesium</keyword>
<dbReference type="EMBL" id="JAAAIP010000102">
    <property type="protein sequence ID" value="KAG0325759.1"/>
    <property type="molecule type" value="Genomic_DNA"/>
</dbReference>
<comment type="function">
    <text evidence="11">GTP-binding protein involved in protein trafficking; may modulate vesicle budding and uncoating within the Golgi apparatus.</text>
</comment>
<keyword evidence="10" id="KW-0449">Lipoprotein</keyword>
<keyword evidence="5 13" id="KW-0547">Nucleotide-binding</keyword>